<sequence length="89" mass="10090">MSIHYITTWEFPADPEAVPLSTAQHLLESQGRINRLAAEQDLEILDIQAELERVKADLEMLKAKRNTGEWLTIAVLVLIIGIMFAGKRF</sequence>
<keyword evidence="2" id="KW-1133">Transmembrane helix</keyword>
<keyword evidence="1" id="KW-0175">Coiled coil</keyword>
<dbReference type="Proteomes" id="UP000007978">
    <property type="component" value="Chromosome 4"/>
</dbReference>
<keyword evidence="4" id="KW-1185">Reference proteome</keyword>
<feature type="transmembrane region" description="Helical" evidence="2">
    <location>
        <begin position="70"/>
        <end position="86"/>
    </location>
</feature>
<dbReference type="EMBL" id="AFNW01000192">
    <property type="protein sequence ID" value="EKJ72472.1"/>
    <property type="molecule type" value="Genomic_DNA"/>
</dbReference>
<feature type="coiled-coil region" evidence="1">
    <location>
        <begin position="37"/>
        <end position="64"/>
    </location>
</feature>
<organism evidence="3 4">
    <name type="scientific">Fusarium pseudograminearum (strain CS3096)</name>
    <name type="common">Wheat and barley crown-rot fungus</name>
    <dbReference type="NCBI Taxonomy" id="1028729"/>
    <lineage>
        <taxon>Eukaryota</taxon>
        <taxon>Fungi</taxon>
        <taxon>Dikarya</taxon>
        <taxon>Ascomycota</taxon>
        <taxon>Pezizomycotina</taxon>
        <taxon>Sordariomycetes</taxon>
        <taxon>Hypocreomycetidae</taxon>
        <taxon>Hypocreales</taxon>
        <taxon>Nectriaceae</taxon>
        <taxon>Fusarium</taxon>
    </lineage>
</organism>
<reference evidence="3 4" key="1">
    <citation type="journal article" date="2012" name="PLoS Pathog.">
        <title>Comparative pathogenomics reveals horizontally acquired novel virulence genes in fungi infecting cereal hosts.</title>
        <authorList>
            <person name="Gardiner D.M."/>
            <person name="McDonald M.C."/>
            <person name="Covarelli L."/>
            <person name="Solomon P.S."/>
            <person name="Rusu A.G."/>
            <person name="Marshall M."/>
            <person name="Kazan K."/>
            <person name="Chakraborty S."/>
            <person name="McDonald B.A."/>
            <person name="Manners J.M."/>
        </authorList>
    </citation>
    <scope>NUCLEOTIDE SEQUENCE [LARGE SCALE GENOMIC DNA]</scope>
    <source>
        <strain evidence="3 4">CS3096</strain>
    </source>
</reference>
<dbReference type="OrthoDB" id="5073726at2759"/>
<dbReference type="HOGENOM" id="CLU_2454842_0_0_1"/>
<evidence type="ECO:0000313" key="3">
    <source>
        <dbReference type="EMBL" id="EKJ72472.1"/>
    </source>
</evidence>
<protein>
    <submittedName>
        <fullName evidence="3">Uncharacterized protein</fullName>
    </submittedName>
</protein>
<comment type="caution">
    <text evidence="3">The sequence shown here is derived from an EMBL/GenBank/DDBJ whole genome shotgun (WGS) entry which is preliminary data.</text>
</comment>
<gene>
    <name evidence="3" type="ORF">FPSE_07353</name>
</gene>
<dbReference type="AlphaFoldDB" id="K3VEA4"/>
<name>K3VEA4_FUSPC</name>
<keyword evidence="2" id="KW-0472">Membrane</keyword>
<evidence type="ECO:0000256" key="1">
    <source>
        <dbReference type="SAM" id="Coils"/>
    </source>
</evidence>
<proteinExistence type="predicted"/>
<dbReference type="GeneID" id="20365971"/>
<keyword evidence="2" id="KW-0812">Transmembrane</keyword>
<evidence type="ECO:0000256" key="2">
    <source>
        <dbReference type="SAM" id="Phobius"/>
    </source>
</evidence>
<dbReference type="RefSeq" id="XP_009258746.1">
    <property type="nucleotide sequence ID" value="XM_009260471.1"/>
</dbReference>
<dbReference type="KEGG" id="fpu:FPSE_07353"/>
<accession>K3VEA4</accession>
<evidence type="ECO:0000313" key="4">
    <source>
        <dbReference type="Proteomes" id="UP000007978"/>
    </source>
</evidence>